<evidence type="ECO:0000256" key="1">
    <source>
        <dbReference type="ARBA" id="ARBA00004127"/>
    </source>
</evidence>
<reference evidence="11" key="1">
    <citation type="journal article" date="2023" name="G3 (Bethesda)">
        <title>Whole genome assemblies of Zophobas morio and Tenebrio molitor.</title>
        <authorList>
            <person name="Kaur S."/>
            <person name="Stinson S.A."/>
            <person name="diCenzo G.C."/>
        </authorList>
    </citation>
    <scope>NUCLEOTIDE SEQUENCE</scope>
    <source>
        <strain evidence="11">QUZm001</strain>
    </source>
</reference>
<proteinExistence type="inferred from homology"/>
<dbReference type="GO" id="GO:0005886">
    <property type="term" value="C:plasma membrane"/>
    <property type="evidence" value="ECO:0007669"/>
    <property type="project" value="TreeGrafter"/>
</dbReference>
<protein>
    <recommendedName>
        <fullName evidence="10">Methuselah N-terminal domain-containing protein</fullName>
    </recommendedName>
</protein>
<comment type="similarity">
    <text evidence="2">Belongs to the G-protein coupled receptor 2 family. Mth subfamily.</text>
</comment>
<dbReference type="SUPFAM" id="SSF63877">
    <property type="entry name" value="Methuselah ectodomain"/>
    <property type="match status" value="1"/>
</dbReference>
<dbReference type="InterPro" id="IPR036272">
    <property type="entry name" value="Methuselah_N_sf"/>
</dbReference>
<evidence type="ECO:0000256" key="9">
    <source>
        <dbReference type="SAM" id="SignalP"/>
    </source>
</evidence>
<dbReference type="InterPro" id="IPR051384">
    <property type="entry name" value="Mth_GPCR"/>
</dbReference>
<evidence type="ECO:0000256" key="8">
    <source>
        <dbReference type="ARBA" id="ARBA00023224"/>
    </source>
</evidence>
<evidence type="ECO:0000259" key="10">
    <source>
        <dbReference type="Pfam" id="PF06652"/>
    </source>
</evidence>
<dbReference type="PANTHER" id="PTHR47154:SF2">
    <property type="entry name" value="G-PROTEIN COUPLED RECEPTOR MTH-RELATED"/>
    <property type="match status" value="1"/>
</dbReference>
<evidence type="ECO:0000256" key="3">
    <source>
        <dbReference type="ARBA" id="ARBA00022692"/>
    </source>
</evidence>
<feature type="domain" description="Methuselah N-terminal" evidence="10">
    <location>
        <begin position="58"/>
        <end position="168"/>
    </location>
</feature>
<dbReference type="Pfam" id="PF06652">
    <property type="entry name" value="Methuselah_N"/>
    <property type="match status" value="1"/>
</dbReference>
<evidence type="ECO:0000256" key="5">
    <source>
        <dbReference type="ARBA" id="ARBA00022989"/>
    </source>
</evidence>
<evidence type="ECO:0000256" key="4">
    <source>
        <dbReference type="ARBA" id="ARBA00022729"/>
    </source>
</evidence>
<dbReference type="Gene3D" id="2.170.180.11">
    <property type="entry name" value="Methuselah ectodomain, domain 2"/>
    <property type="match status" value="1"/>
</dbReference>
<dbReference type="EMBL" id="JALNTZ010000002">
    <property type="protein sequence ID" value="KAJ3662706.1"/>
    <property type="molecule type" value="Genomic_DNA"/>
</dbReference>
<evidence type="ECO:0000256" key="7">
    <source>
        <dbReference type="ARBA" id="ARBA00023170"/>
    </source>
</evidence>
<feature type="chain" id="PRO_5041265346" description="Methuselah N-terminal domain-containing protein" evidence="9">
    <location>
        <begin position="17"/>
        <end position="207"/>
    </location>
</feature>
<evidence type="ECO:0000313" key="11">
    <source>
        <dbReference type="EMBL" id="KAJ3662706.1"/>
    </source>
</evidence>
<accession>A0AA38MN77</accession>
<keyword evidence="5" id="KW-0472">Membrane</keyword>
<keyword evidence="4 9" id="KW-0732">Signal</keyword>
<evidence type="ECO:0000313" key="12">
    <source>
        <dbReference type="Proteomes" id="UP001168821"/>
    </source>
</evidence>
<dbReference type="PANTHER" id="PTHR47154">
    <property type="entry name" value="G-PROTEIN COUPLED RECEPTOR MTH-RELATED"/>
    <property type="match status" value="1"/>
</dbReference>
<keyword evidence="6" id="KW-0297">G-protein coupled receptor</keyword>
<dbReference type="InterPro" id="IPR023311">
    <property type="entry name" value="Methusela_ecto_dom_2"/>
</dbReference>
<gene>
    <name evidence="11" type="ORF">Zmor_007041</name>
</gene>
<keyword evidence="5" id="KW-1133">Transmembrane helix</keyword>
<keyword evidence="8" id="KW-0807">Transducer</keyword>
<dbReference type="AlphaFoldDB" id="A0AA38MN77"/>
<dbReference type="InterPro" id="IPR010596">
    <property type="entry name" value="Methuselah_N_dom"/>
</dbReference>
<dbReference type="Proteomes" id="UP001168821">
    <property type="component" value="Unassembled WGS sequence"/>
</dbReference>
<keyword evidence="7" id="KW-0675">Receptor</keyword>
<comment type="subcellular location">
    <subcellularLocation>
        <location evidence="1">Endomembrane system</location>
        <topology evidence="1">Multi-pass membrane protein</topology>
    </subcellularLocation>
</comment>
<organism evidence="11 12">
    <name type="scientific">Zophobas morio</name>
    <dbReference type="NCBI Taxonomy" id="2755281"/>
    <lineage>
        <taxon>Eukaryota</taxon>
        <taxon>Metazoa</taxon>
        <taxon>Ecdysozoa</taxon>
        <taxon>Arthropoda</taxon>
        <taxon>Hexapoda</taxon>
        <taxon>Insecta</taxon>
        <taxon>Pterygota</taxon>
        <taxon>Neoptera</taxon>
        <taxon>Endopterygota</taxon>
        <taxon>Coleoptera</taxon>
        <taxon>Polyphaga</taxon>
        <taxon>Cucujiformia</taxon>
        <taxon>Tenebrionidae</taxon>
        <taxon>Zophobas</taxon>
    </lineage>
</organism>
<evidence type="ECO:0000256" key="6">
    <source>
        <dbReference type="ARBA" id="ARBA00023040"/>
    </source>
</evidence>
<name>A0AA38MN77_9CUCU</name>
<dbReference type="GO" id="GO:0008528">
    <property type="term" value="F:G protein-coupled peptide receptor activity"/>
    <property type="evidence" value="ECO:0007669"/>
    <property type="project" value="TreeGrafter"/>
</dbReference>
<evidence type="ECO:0000256" key="2">
    <source>
        <dbReference type="ARBA" id="ARBA00008979"/>
    </source>
</evidence>
<feature type="signal peptide" evidence="9">
    <location>
        <begin position="1"/>
        <end position="16"/>
    </location>
</feature>
<dbReference type="GO" id="GO:0012505">
    <property type="term" value="C:endomembrane system"/>
    <property type="evidence" value="ECO:0007669"/>
    <property type="project" value="UniProtKB-SubCell"/>
</dbReference>
<comment type="caution">
    <text evidence="11">The sequence shown here is derived from an EMBL/GenBank/DDBJ whole genome shotgun (WGS) entry which is preliminary data.</text>
</comment>
<keyword evidence="3" id="KW-0812">Transmembrane</keyword>
<sequence length="207" mass="23708">MSVFYVLLAFVYVCRGQSDTVPCPKVLAINITGGTTDRNNSITKDGIVFEKNNYFVSNKTTFGCVCNIMPCIRKCCRAEQKMVNRRCGPRNNASMSFLIYDGIVATNITPYYEHFHLVYSKKCKRTKALINPYKDLRDTFYVQANGTLFLPHFTRKLRRPEEYCIEVFDVAGYEMKDVLSVILCLSDADLVTPPVHRLICTGRFYDV</sequence>
<keyword evidence="12" id="KW-1185">Reference proteome</keyword>